<reference evidence="3" key="1">
    <citation type="submission" date="2020-11" db="EMBL/GenBank/DDBJ databases">
        <authorList>
            <consortium name="DOE Joint Genome Institute"/>
            <person name="Ahrendt S."/>
            <person name="Riley R."/>
            <person name="Andreopoulos W."/>
            <person name="Labutti K."/>
            <person name="Pangilinan J."/>
            <person name="Ruiz-Duenas F.J."/>
            <person name="Barrasa J.M."/>
            <person name="Sanchez-Garcia M."/>
            <person name="Camarero S."/>
            <person name="Miyauchi S."/>
            <person name="Serrano A."/>
            <person name="Linde D."/>
            <person name="Babiker R."/>
            <person name="Drula E."/>
            <person name="Ayuso-Fernandez I."/>
            <person name="Pacheco R."/>
            <person name="Padilla G."/>
            <person name="Ferreira P."/>
            <person name="Barriuso J."/>
            <person name="Kellner H."/>
            <person name="Castanera R."/>
            <person name="Alfaro M."/>
            <person name="Ramirez L."/>
            <person name="Pisabarro A.G."/>
            <person name="Kuo A."/>
            <person name="Tritt A."/>
            <person name="Lipzen A."/>
            <person name="He G."/>
            <person name="Yan M."/>
            <person name="Ng V."/>
            <person name="Cullen D."/>
            <person name="Martin F."/>
            <person name="Rosso M.-N."/>
            <person name="Henrissat B."/>
            <person name="Hibbett D."/>
            <person name="Martinez A.T."/>
            <person name="Grigoriev I.V."/>
        </authorList>
    </citation>
    <scope>NUCLEOTIDE SEQUENCE</scope>
    <source>
        <strain evidence="3">CBS 247.69</strain>
    </source>
</reference>
<dbReference type="InterPro" id="IPR055754">
    <property type="entry name" value="DUF7330"/>
</dbReference>
<dbReference type="EMBL" id="MU150348">
    <property type="protein sequence ID" value="KAF9458152.1"/>
    <property type="molecule type" value="Genomic_DNA"/>
</dbReference>
<gene>
    <name evidence="3" type="ORF">BDZ94DRAFT_1271357</name>
</gene>
<evidence type="ECO:0000259" key="2">
    <source>
        <dbReference type="Pfam" id="PF24016"/>
    </source>
</evidence>
<sequence>MIIVPSDEVESVKRAEAQAAPKVVDVQSDDPPPSYSPLSQTVAQPPPPSVPVQPGIKPSNFVSISRNNGSVKDRWFLDPGLMIPVSQLLPLPAGETEDRRKNLNIESRNGEIVADVTLAQYNPNREIKALDRKRAIIHVKTYNGGITTKMHTPHSPRLPFYLDVFASNGAVHIYLPRTFRGLLVIKTWNGSTKFSAEASTELTTFSDIDKVHRCFIGDFSEWQDQESWTGDEVTVEAKNGSVKVLYDDEVHDTTKSKGFFGRFFGL</sequence>
<dbReference type="OrthoDB" id="5289249at2759"/>
<dbReference type="Pfam" id="PF24016">
    <property type="entry name" value="DUF7330"/>
    <property type="match status" value="1"/>
</dbReference>
<accession>A0A9P6CAC3</accession>
<protein>
    <recommendedName>
        <fullName evidence="2">DUF7330 domain-containing protein</fullName>
    </recommendedName>
</protein>
<keyword evidence="4" id="KW-1185">Reference proteome</keyword>
<evidence type="ECO:0000313" key="3">
    <source>
        <dbReference type="EMBL" id="KAF9458152.1"/>
    </source>
</evidence>
<proteinExistence type="predicted"/>
<organism evidence="3 4">
    <name type="scientific">Collybia nuda</name>
    <dbReference type="NCBI Taxonomy" id="64659"/>
    <lineage>
        <taxon>Eukaryota</taxon>
        <taxon>Fungi</taxon>
        <taxon>Dikarya</taxon>
        <taxon>Basidiomycota</taxon>
        <taxon>Agaricomycotina</taxon>
        <taxon>Agaricomycetes</taxon>
        <taxon>Agaricomycetidae</taxon>
        <taxon>Agaricales</taxon>
        <taxon>Tricholomatineae</taxon>
        <taxon>Clitocybaceae</taxon>
        <taxon>Collybia</taxon>
    </lineage>
</organism>
<comment type="caution">
    <text evidence="3">The sequence shown here is derived from an EMBL/GenBank/DDBJ whole genome shotgun (WGS) entry which is preliminary data.</text>
</comment>
<name>A0A9P6CAC3_9AGAR</name>
<evidence type="ECO:0000256" key="1">
    <source>
        <dbReference type="SAM" id="MobiDB-lite"/>
    </source>
</evidence>
<feature type="region of interest" description="Disordered" evidence="1">
    <location>
        <begin position="1"/>
        <end position="51"/>
    </location>
</feature>
<feature type="domain" description="DUF7330" evidence="2">
    <location>
        <begin position="60"/>
        <end position="249"/>
    </location>
</feature>
<evidence type="ECO:0000313" key="4">
    <source>
        <dbReference type="Proteomes" id="UP000807353"/>
    </source>
</evidence>
<dbReference type="AlphaFoldDB" id="A0A9P6CAC3"/>
<dbReference type="Proteomes" id="UP000807353">
    <property type="component" value="Unassembled WGS sequence"/>
</dbReference>